<dbReference type="AlphaFoldDB" id="A0AAD7C910"/>
<evidence type="ECO:0000256" key="2">
    <source>
        <dbReference type="ARBA" id="ARBA00022741"/>
    </source>
</evidence>
<evidence type="ECO:0000256" key="3">
    <source>
        <dbReference type="ARBA" id="ARBA00022840"/>
    </source>
</evidence>
<proteinExistence type="inferred from homology"/>
<dbReference type="GO" id="GO:0005524">
    <property type="term" value="F:ATP binding"/>
    <property type="evidence" value="ECO:0007669"/>
    <property type="project" value="UniProtKB-KW"/>
</dbReference>
<feature type="domain" description="Protein kinase" evidence="4">
    <location>
        <begin position="1"/>
        <end position="266"/>
    </location>
</feature>
<dbReference type="PANTHER" id="PTHR45832">
    <property type="entry name" value="SERINE/THREONINE-PROTEIN KINASE SAMKA-RELATED-RELATED"/>
    <property type="match status" value="1"/>
</dbReference>
<keyword evidence="2" id="KW-0547">Nucleotide-binding</keyword>
<feature type="non-terminal residue" evidence="5">
    <location>
        <position position="1"/>
    </location>
</feature>
<dbReference type="PROSITE" id="PS50011">
    <property type="entry name" value="PROTEIN_KINASE_DOM"/>
    <property type="match status" value="1"/>
</dbReference>
<reference evidence="5" key="1">
    <citation type="submission" date="2023-03" db="EMBL/GenBank/DDBJ databases">
        <title>Massive genome expansion in bonnet fungi (Mycena s.s.) driven by repeated elements and novel gene families across ecological guilds.</title>
        <authorList>
            <consortium name="Lawrence Berkeley National Laboratory"/>
            <person name="Harder C.B."/>
            <person name="Miyauchi S."/>
            <person name="Viragh M."/>
            <person name="Kuo A."/>
            <person name="Thoen E."/>
            <person name="Andreopoulos B."/>
            <person name="Lu D."/>
            <person name="Skrede I."/>
            <person name="Drula E."/>
            <person name="Henrissat B."/>
            <person name="Morin E."/>
            <person name="Kohler A."/>
            <person name="Barry K."/>
            <person name="LaButti K."/>
            <person name="Morin E."/>
            <person name="Salamov A."/>
            <person name="Lipzen A."/>
            <person name="Mereny Z."/>
            <person name="Hegedus B."/>
            <person name="Baldrian P."/>
            <person name="Stursova M."/>
            <person name="Weitz H."/>
            <person name="Taylor A."/>
            <person name="Grigoriev I.V."/>
            <person name="Nagy L.G."/>
            <person name="Martin F."/>
            <person name="Kauserud H."/>
        </authorList>
    </citation>
    <scope>NUCLEOTIDE SEQUENCE</scope>
    <source>
        <strain evidence="5">9284</strain>
    </source>
</reference>
<keyword evidence="6" id="KW-1185">Reference proteome</keyword>
<feature type="non-terminal residue" evidence="5">
    <location>
        <position position="278"/>
    </location>
</feature>
<evidence type="ECO:0000256" key="1">
    <source>
        <dbReference type="ARBA" id="ARBA00008874"/>
    </source>
</evidence>
<evidence type="ECO:0000313" key="5">
    <source>
        <dbReference type="EMBL" id="KAJ7642143.1"/>
    </source>
</evidence>
<comment type="similarity">
    <text evidence="1">Belongs to the protein kinase superfamily. STE Ser/Thr protein kinase family. STE20 subfamily.</text>
</comment>
<dbReference type="InterPro" id="IPR011009">
    <property type="entry name" value="Kinase-like_dom_sf"/>
</dbReference>
<evidence type="ECO:0000259" key="4">
    <source>
        <dbReference type="PROSITE" id="PS50011"/>
    </source>
</evidence>
<dbReference type="Proteomes" id="UP001221142">
    <property type="component" value="Unassembled WGS sequence"/>
</dbReference>
<keyword evidence="5" id="KW-0808">Transferase</keyword>
<keyword evidence="3" id="KW-0067">ATP-binding</keyword>
<organism evidence="5 6">
    <name type="scientific">Roridomyces roridus</name>
    <dbReference type="NCBI Taxonomy" id="1738132"/>
    <lineage>
        <taxon>Eukaryota</taxon>
        <taxon>Fungi</taxon>
        <taxon>Dikarya</taxon>
        <taxon>Basidiomycota</taxon>
        <taxon>Agaricomycotina</taxon>
        <taxon>Agaricomycetes</taxon>
        <taxon>Agaricomycetidae</taxon>
        <taxon>Agaricales</taxon>
        <taxon>Marasmiineae</taxon>
        <taxon>Mycenaceae</taxon>
        <taxon>Roridomyces</taxon>
    </lineage>
</organism>
<dbReference type="GO" id="GO:0004672">
    <property type="term" value="F:protein kinase activity"/>
    <property type="evidence" value="ECO:0007669"/>
    <property type="project" value="InterPro"/>
</dbReference>
<dbReference type="PIRSF" id="PIRSF000654">
    <property type="entry name" value="Integrin-linked_kinase"/>
    <property type="match status" value="1"/>
</dbReference>
<dbReference type="Gene3D" id="1.10.510.10">
    <property type="entry name" value="Transferase(Phosphotransferase) domain 1"/>
    <property type="match status" value="1"/>
</dbReference>
<sequence>YTARAARTGEVVAVKVTPLVAPIPRVAGQRLIAELFLVRDMRAHANVLSFLDLYLVQETEVWMVTEHIDSGVPLEELIEKNHGSFTEERIARVCLEICKGLAHLHSQLILHRDIRSASILLSPTGLVKLTSFTFAAQLPSIESKRRTMVSTLALPTTHPHYTPDKTHWTPPEVIRRQPYGPEVDVWALGITVIEMLDGAPPHAGAEPLKVLFLILVGDGQDDGEERKGPRPHREVSESLGKWLAGCLEVDVEKRKTVEELLEDEWLKSGCEVKELGAL</sequence>
<dbReference type="InterPro" id="IPR000719">
    <property type="entry name" value="Prot_kinase_dom"/>
</dbReference>
<protein>
    <submittedName>
        <fullName evidence="5">Kinase-like domain-containing protein</fullName>
    </submittedName>
</protein>
<name>A0AAD7C910_9AGAR</name>
<dbReference type="EMBL" id="JARKIF010000004">
    <property type="protein sequence ID" value="KAJ7642143.1"/>
    <property type="molecule type" value="Genomic_DNA"/>
</dbReference>
<keyword evidence="5" id="KW-0418">Kinase</keyword>
<comment type="caution">
    <text evidence="5">The sequence shown here is derived from an EMBL/GenBank/DDBJ whole genome shotgun (WGS) entry which is preliminary data.</text>
</comment>
<dbReference type="Pfam" id="PF00069">
    <property type="entry name" value="Pkinase"/>
    <property type="match status" value="1"/>
</dbReference>
<gene>
    <name evidence="5" type="ORF">FB45DRAFT_699114</name>
</gene>
<evidence type="ECO:0000313" key="6">
    <source>
        <dbReference type="Proteomes" id="UP001221142"/>
    </source>
</evidence>
<dbReference type="InterPro" id="IPR051931">
    <property type="entry name" value="PAK3-like"/>
</dbReference>
<accession>A0AAD7C910</accession>
<dbReference type="PANTHER" id="PTHR45832:SF22">
    <property type="entry name" value="SERINE_THREONINE-PROTEIN KINASE SAMKA-RELATED"/>
    <property type="match status" value="1"/>
</dbReference>
<dbReference type="SUPFAM" id="SSF56112">
    <property type="entry name" value="Protein kinase-like (PK-like)"/>
    <property type="match status" value="1"/>
</dbReference>